<organism evidence="1 2">
    <name type="scientific">Aureispira anguillae</name>
    <dbReference type="NCBI Taxonomy" id="2864201"/>
    <lineage>
        <taxon>Bacteria</taxon>
        <taxon>Pseudomonadati</taxon>
        <taxon>Bacteroidota</taxon>
        <taxon>Saprospiria</taxon>
        <taxon>Saprospirales</taxon>
        <taxon>Saprospiraceae</taxon>
        <taxon>Aureispira</taxon>
    </lineage>
</organism>
<dbReference type="KEGG" id="aup:AsAng_0021810"/>
<protein>
    <submittedName>
        <fullName evidence="1">Uncharacterized protein</fullName>
    </submittedName>
</protein>
<dbReference type="EMBL" id="AP026867">
    <property type="protein sequence ID" value="BDS11467.1"/>
    <property type="molecule type" value="Genomic_DNA"/>
</dbReference>
<gene>
    <name evidence="1" type="ORF">AsAng_0021810</name>
</gene>
<evidence type="ECO:0000313" key="2">
    <source>
        <dbReference type="Proteomes" id="UP001060919"/>
    </source>
</evidence>
<dbReference type="RefSeq" id="WP_264792643.1">
    <property type="nucleotide sequence ID" value="NZ_AP026867.1"/>
</dbReference>
<sequence>MTDRVNTIQKNELNKHKLHQNVISSLSNKLGIPDLRARNITIRDERNWRINEKQIDYCWLINISRSLIGSCWLFSIKFNECIFRDIKNETELIQGIFTIDKQIEIDKFYSTVQAKNFKDKIKELTSYDMFDVNSGITLDGTGYEYLIFSVNAEIKMSLNNPNSKNWKVWEAEVWSIGKELAQKSKINNLTEIFV</sequence>
<dbReference type="AlphaFoldDB" id="A0A915YEA3"/>
<name>A0A915YEA3_9BACT</name>
<proteinExistence type="predicted"/>
<evidence type="ECO:0000313" key="1">
    <source>
        <dbReference type="EMBL" id="BDS11467.1"/>
    </source>
</evidence>
<accession>A0A915YEA3</accession>
<reference evidence="1" key="1">
    <citation type="submission" date="2022-09" db="EMBL/GenBank/DDBJ databases">
        <title>Aureispira anguillicida sp. nov., isolated from Leptocephalus of Japanese eel Anguilla japonica.</title>
        <authorList>
            <person name="Yuasa K."/>
            <person name="Mekata T."/>
            <person name="Ikunari K."/>
        </authorList>
    </citation>
    <scope>NUCLEOTIDE SEQUENCE</scope>
    <source>
        <strain evidence="1">EL160426</strain>
    </source>
</reference>
<dbReference type="Proteomes" id="UP001060919">
    <property type="component" value="Chromosome"/>
</dbReference>
<keyword evidence="2" id="KW-1185">Reference proteome</keyword>